<comment type="caution">
    <text evidence="1">The sequence shown here is derived from an EMBL/GenBank/DDBJ whole genome shotgun (WGS) entry which is preliminary data.</text>
</comment>
<dbReference type="Proteomes" id="UP000824120">
    <property type="component" value="Chromosome 5"/>
</dbReference>
<evidence type="ECO:0000313" key="1">
    <source>
        <dbReference type="EMBL" id="KAG5606593.1"/>
    </source>
</evidence>
<organism evidence="1 2">
    <name type="scientific">Solanum commersonii</name>
    <name type="common">Commerson's wild potato</name>
    <name type="synonym">Commerson's nightshade</name>
    <dbReference type="NCBI Taxonomy" id="4109"/>
    <lineage>
        <taxon>Eukaryota</taxon>
        <taxon>Viridiplantae</taxon>
        <taxon>Streptophyta</taxon>
        <taxon>Embryophyta</taxon>
        <taxon>Tracheophyta</taxon>
        <taxon>Spermatophyta</taxon>
        <taxon>Magnoliopsida</taxon>
        <taxon>eudicotyledons</taxon>
        <taxon>Gunneridae</taxon>
        <taxon>Pentapetalae</taxon>
        <taxon>asterids</taxon>
        <taxon>lamiids</taxon>
        <taxon>Solanales</taxon>
        <taxon>Solanaceae</taxon>
        <taxon>Solanoideae</taxon>
        <taxon>Solaneae</taxon>
        <taxon>Solanum</taxon>
    </lineage>
</organism>
<dbReference type="OrthoDB" id="48057at2759"/>
<dbReference type="AlphaFoldDB" id="A0A9J5Z127"/>
<accession>A0A9J5Z127</accession>
<reference evidence="1 2" key="1">
    <citation type="submission" date="2020-09" db="EMBL/GenBank/DDBJ databases">
        <title>De no assembly of potato wild relative species, Solanum commersonii.</title>
        <authorList>
            <person name="Cho K."/>
        </authorList>
    </citation>
    <scope>NUCLEOTIDE SEQUENCE [LARGE SCALE GENOMIC DNA]</scope>
    <source>
        <strain evidence="1">LZ3.2</strain>
        <tissue evidence="1">Leaf</tissue>
    </source>
</reference>
<protein>
    <submittedName>
        <fullName evidence="1">Uncharacterized protein</fullName>
    </submittedName>
</protein>
<sequence length="204" mass="22755">MASNGAPLASGDADTKTSLEKIKRQLASGSGRNLLQGPLLKRSETWGRGVIGGRNTGNDLSSPIWANEIASRSVSLTNKGYCLMDTRKFGTSLLWSFGGQSGVKETIEFFMANKATFFDLISPNFQNVLFWIDIRSKMEYILALKLKALKIKLKEWSKTAQGNLGIQKQNVLSQLVELDRLQEQRELNEDEIASRLVLDMELKI</sequence>
<evidence type="ECO:0000313" key="2">
    <source>
        <dbReference type="Proteomes" id="UP000824120"/>
    </source>
</evidence>
<keyword evidence="2" id="KW-1185">Reference proteome</keyword>
<gene>
    <name evidence="1" type="ORF">H5410_028085</name>
</gene>
<name>A0A9J5Z127_SOLCO</name>
<dbReference type="EMBL" id="JACXVP010000005">
    <property type="protein sequence ID" value="KAG5606593.1"/>
    <property type="molecule type" value="Genomic_DNA"/>
</dbReference>
<proteinExistence type="predicted"/>